<dbReference type="Proteomes" id="UP000885863">
    <property type="component" value="Unassembled WGS sequence"/>
</dbReference>
<dbReference type="InterPro" id="IPR050595">
    <property type="entry name" value="Bact_response_regulator"/>
</dbReference>
<dbReference type="EMBL" id="DQZR01000206">
    <property type="protein sequence ID" value="HDM36558.1"/>
    <property type="molecule type" value="Genomic_DNA"/>
</dbReference>
<accession>A0A7C1B5U1</accession>
<dbReference type="PANTHER" id="PTHR44591:SF3">
    <property type="entry name" value="RESPONSE REGULATORY DOMAIN-CONTAINING PROTEIN"/>
    <property type="match status" value="1"/>
</dbReference>
<dbReference type="EMBL" id="DRIE01000077">
    <property type="protein sequence ID" value="HEC57146.1"/>
    <property type="molecule type" value="Genomic_DNA"/>
</dbReference>
<protein>
    <submittedName>
        <fullName evidence="4">Response regulator</fullName>
    </submittedName>
</protein>
<dbReference type="AlphaFoldDB" id="A0A7C1B5U1"/>
<keyword evidence="1 2" id="KW-0597">Phosphoprotein</keyword>
<name>A0A7C1B5U1_9EURY</name>
<sequence>MSVSRILVVDDNEDIRELFRLILEDEGYSVVDVETGEDAIRLLEGGERFELILMDVTLGGGMCGLETASKIRSNPSWGNIPIIAVTGGLTIQDDIQKAKSYGCDAILTKPIEDEDLIKAVTQFVDS</sequence>
<dbReference type="GO" id="GO:0000160">
    <property type="term" value="P:phosphorelay signal transduction system"/>
    <property type="evidence" value="ECO:0007669"/>
    <property type="project" value="InterPro"/>
</dbReference>
<evidence type="ECO:0000259" key="3">
    <source>
        <dbReference type="PROSITE" id="PS50110"/>
    </source>
</evidence>
<dbReference type="InterPro" id="IPR011006">
    <property type="entry name" value="CheY-like_superfamily"/>
</dbReference>
<evidence type="ECO:0000256" key="1">
    <source>
        <dbReference type="ARBA" id="ARBA00022553"/>
    </source>
</evidence>
<organism evidence="4">
    <name type="scientific">Candidatus Syntropharchaeum butanivorans</name>
    <dbReference type="NCBI Taxonomy" id="1839936"/>
    <lineage>
        <taxon>Archaea</taxon>
        <taxon>Methanobacteriati</taxon>
        <taxon>Methanobacteriota</taxon>
        <taxon>Stenosarchaea group</taxon>
        <taxon>Methanomicrobia</taxon>
        <taxon>Methanosarcinales</taxon>
        <taxon>ANME-2 cluster</taxon>
        <taxon>Candidatus Syntropharchaeum</taxon>
    </lineage>
</organism>
<dbReference type="Pfam" id="PF00072">
    <property type="entry name" value="Response_reg"/>
    <property type="match status" value="1"/>
</dbReference>
<feature type="modified residue" description="4-aspartylphosphate" evidence="2">
    <location>
        <position position="55"/>
    </location>
</feature>
<dbReference type="Gene3D" id="3.40.50.2300">
    <property type="match status" value="1"/>
</dbReference>
<dbReference type="Proteomes" id="UP000885936">
    <property type="component" value="Unassembled WGS sequence"/>
</dbReference>
<evidence type="ECO:0000313" key="4">
    <source>
        <dbReference type="EMBL" id="HDM36558.1"/>
    </source>
</evidence>
<evidence type="ECO:0000256" key="2">
    <source>
        <dbReference type="PROSITE-ProRule" id="PRU00169"/>
    </source>
</evidence>
<feature type="domain" description="Response regulatory" evidence="3">
    <location>
        <begin position="5"/>
        <end position="124"/>
    </location>
</feature>
<dbReference type="PANTHER" id="PTHR44591">
    <property type="entry name" value="STRESS RESPONSE REGULATOR PROTEIN 1"/>
    <property type="match status" value="1"/>
</dbReference>
<dbReference type="SUPFAM" id="SSF52172">
    <property type="entry name" value="CheY-like"/>
    <property type="match status" value="1"/>
</dbReference>
<comment type="caution">
    <text evidence="4">The sequence shown here is derived from an EMBL/GenBank/DDBJ whole genome shotgun (WGS) entry which is preliminary data.</text>
</comment>
<dbReference type="SMART" id="SM00448">
    <property type="entry name" value="REC"/>
    <property type="match status" value="1"/>
</dbReference>
<gene>
    <name evidence="4" type="ORF">ENG09_04830</name>
    <name evidence="5" type="ORF">ENI32_04590</name>
</gene>
<proteinExistence type="predicted"/>
<dbReference type="PROSITE" id="PS50110">
    <property type="entry name" value="RESPONSE_REGULATORY"/>
    <property type="match status" value="1"/>
</dbReference>
<evidence type="ECO:0000313" key="5">
    <source>
        <dbReference type="EMBL" id="HEC57146.1"/>
    </source>
</evidence>
<dbReference type="InterPro" id="IPR001789">
    <property type="entry name" value="Sig_transdc_resp-reg_receiver"/>
</dbReference>
<reference evidence="4" key="1">
    <citation type="journal article" date="2020" name="mSystems">
        <title>Genome- and Community-Level Interaction Insights into Carbon Utilization and Element Cycling Functions of Hydrothermarchaeota in Hydrothermal Sediment.</title>
        <authorList>
            <person name="Zhou Z."/>
            <person name="Liu Y."/>
            <person name="Xu W."/>
            <person name="Pan J."/>
            <person name="Luo Z.H."/>
            <person name="Li M."/>
        </authorList>
    </citation>
    <scope>NUCLEOTIDE SEQUENCE [LARGE SCALE GENOMIC DNA]</scope>
    <source>
        <strain evidence="4">HyVt-185</strain>
        <strain evidence="5">HyVt-386</strain>
    </source>
</reference>